<reference evidence="2 3" key="1">
    <citation type="journal article" date="2010" name="PLoS ONE">
        <title>The glycobiome of the rumen bacterium Butyrivibrio proteoclasticus B316(T) highlights adaptation to a polysaccharide-rich environment.</title>
        <authorList>
            <person name="Kelly W.J."/>
            <person name="Leahy S.C."/>
            <person name="Altermann E."/>
            <person name="Yeoman C.J."/>
            <person name="Dunne J.C."/>
            <person name="Kong Z."/>
            <person name="Pacheco D.M."/>
            <person name="Li D."/>
            <person name="Noel S.J."/>
            <person name="Moon C.D."/>
            <person name="Cookson A.L."/>
            <person name="Attwood G.T."/>
        </authorList>
    </citation>
    <scope>NUCLEOTIDE SEQUENCE [LARGE SCALE GENOMIC DNA]</scope>
    <source>
        <strain evidence="3">ATCC 51982 / DSM 14932 / B316</strain>
    </source>
</reference>
<feature type="transmembrane region" description="Helical" evidence="1">
    <location>
        <begin position="539"/>
        <end position="557"/>
    </location>
</feature>
<sequence>MTATEGFDIKTIKCAIASFFGCWALQQIIGITVRNPLTVVFFVLLFSAALLQDKQKIGGTIISAALSAVLTFLLRNRIVEGFDSRIFKLISFFIVFVGMTCVFYIVIGFSISFFRARQGMSVREKVRKLFINTRPAFAGVKAVLGIALICFLCWLPYFLYEYPGIMTADSLVQYAEFAGDEPLSNHHPIVHTLLIKMFVDIANLFNADHQTGIALYTVFQMLFMTICCGVLVSHIRSRKLQVISVLFYALVPFNGVFVVTVWKDIIFAGITMLLLCCVIDLRNYYESNLQSNTCINALWASFTILGIMFALFRSNAWYAFLVWTPFMVIALRKDILRAICASLIVIISVLVVKGPVMNRAGVAKPDLVESLAVPIQQTARFLVDDVFVEDSDMKLINKVIDTTYIKELYAPDFADNIKELVRAGHPEEIENNKSEYFKMYLRMNAGNPAVALKAWYDLDGGYINPNTSYTVGDMDGIMGNDFGLFWDPKIGGRFVVKAKEISLKLGDFVPLYGLLWSIGTYTWILVISIVICIFRKKHILCKMLLLLQIGTLVIAAPVVDFRYGYSIVMTMPLWLLYYWGIETEYGSTN</sequence>
<dbReference type="KEGG" id="bpb:bpr_I1244"/>
<dbReference type="eggNOG" id="ENOG502Z972">
    <property type="taxonomic scope" value="Bacteria"/>
</dbReference>
<dbReference type="RefSeq" id="WP_013280637.1">
    <property type="nucleotide sequence ID" value="NC_014387.1"/>
</dbReference>
<feature type="transmembrane region" description="Helical" evidence="1">
    <location>
        <begin position="135"/>
        <end position="157"/>
    </location>
</feature>
<feature type="transmembrane region" description="Helical" evidence="1">
    <location>
        <begin position="514"/>
        <end position="534"/>
    </location>
</feature>
<keyword evidence="3" id="KW-1185">Reference proteome</keyword>
<dbReference type="InterPro" id="IPR046062">
    <property type="entry name" value="DUF6020"/>
</dbReference>
<evidence type="ECO:0000313" key="3">
    <source>
        <dbReference type="Proteomes" id="UP000001299"/>
    </source>
</evidence>
<name>E0S2L6_BUTPB</name>
<evidence type="ECO:0000256" key="1">
    <source>
        <dbReference type="SAM" id="Phobius"/>
    </source>
</evidence>
<feature type="transmembrane region" description="Helical" evidence="1">
    <location>
        <begin position="57"/>
        <end position="74"/>
    </location>
</feature>
<dbReference type="AlphaFoldDB" id="E0S2L6"/>
<organism evidence="2 3">
    <name type="scientific">Butyrivibrio proteoclasticus (strain ATCC 51982 / DSM 14932 / B316)</name>
    <name type="common">Clostridium proteoclasticum</name>
    <dbReference type="NCBI Taxonomy" id="515622"/>
    <lineage>
        <taxon>Bacteria</taxon>
        <taxon>Bacillati</taxon>
        <taxon>Bacillota</taxon>
        <taxon>Clostridia</taxon>
        <taxon>Lachnospirales</taxon>
        <taxon>Lachnospiraceae</taxon>
        <taxon>Butyrivibrio</taxon>
    </lineage>
</organism>
<keyword evidence="1" id="KW-0472">Membrane</keyword>
<feature type="transmembrane region" description="Helical" evidence="1">
    <location>
        <begin position="213"/>
        <end position="233"/>
    </location>
</feature>
<keyword evidence="1" id="KW-0812">Transmembrane</keyword>
<feature type="transmembrane region" description="Helical" evidence="1">
    <location>
        <begin position="28"/>
        <end position="50"/>
    </location>
</feature>
<dbReference type="STRING" id="515622.bpr_I1244"/>
<gene>
    <name evidence="2" type="ordered locus">bpr_I1244</name>
</gene>
<protein>
    <submittedName>
        <fullName evidence="2">Uncharacterized protein</fullName>
    </submittedName>
</protein>
<dbReference type="Proteomes" id="UP000001299">
    <property type="component" value="Chromosome 1"/>
</dbReference>
<feature type="transmembrane region" description="Helical" evidence="1">
    <location>
        <begin position="240"/>
        <end position="259"/>
    </location>
</feature>
<feature type="transmembrane region" description="Helical" evidence="1">
    <location>
        <begin position="86"/>
        <end position="114"/>
    </location>
</feature>
<feature type="transmembrane region" description="Helical" evidence="1">
    <location>
        <begin position="293"/>
        <end position="310"/>
    </location>
</feature>
<accession>E0S2L6</accession>
<keyword evidence="1" id="KW-1133">Transmembrane helix</keyword>
<feature type="transmembrane region" description="Helical" evidence="1">
    <location>
        <begin position="338"/>
        <end position="356"/>
    </location>
</feature>
<dbReference type="Pfam" id="PF19484">
    <property type="entry name" value="DUF6020"/>
    <property type="match status" value="1"/>
</dbReference>
<feature type="transmembrane region" description="Helical" evidence="1">
    <location>
        <begin position="265"/>
        <end position="281"/>
    </location>
</feature>
<proteinExistence type="predicted"/>
<evidence type="ECO:0000313" key="2">
    <source>
        <dbReference type="EMBL" id="ADL33983.1"/>
    </source>
</evidence>
<dbReference type="HOGENOM" id="CLU_025183_1_0_9"/>
<dbReference type="EMBL" id="CP001810">
    <property type="protein sequence ID" value="ADL33983.1"/>
    <property type="molecule type" value="Genomic_DNA"/>
</dbReference>